<feature type="region of interest" description="Disordered" evidence="6">
    <location>
        <begin position="419"/>
        <end position="466"/>
    </location>
</feature>
<feature type="domain" description="RRM" evidence="7">
    <location>
        <begin position="115"/>
        <end position="193"/>
    </location>
</feature>
<evidence type="ECO:0000259" key="7">
    <source>
        <dbReference type="PROSITE" id="PS50102"/>
    </source>
</evidence>
<dbReference type="InterPro" id="IPR036390">
    <property type="entry name" value="WH_DNA-bd_sf"/>
</dbReference>
<dbReference type="PROSITE" id="PS51939">
    <property type="entry name" value="XRRM"/>
    <property type="match status" value="1"/>
</dbReference>
<protein>
    <recommendedName>
        <fullName evidence="12">La protein 1</fullName>
    </recommendedName>
</protein>
<dbReference type="EMBL" id="KZ451906">
    <property type="protein sequence ID" value="PKA63799.1"/>
    <property type="molecule type" value="Genomic_DNA"/>
</dbReference>
<dbReference type="OrthoDB" id="439993at2759"/>
<dbReference type="InterPro" id="IPR012677">
    <property type="entry name" value="Nucleotide-bd_a/b_plait_sf"/>
</dbReference>
<reference evidence="10 11" key="1">
    <citation type="journal article" date="2017" name="Nature">
        <title>The Apostasia genome and the evolution of orchids.</title>
        <authorList>
            <person name="Zhang G.Q."/>
            <person name="Liu K.W."/>
            <person name="Li Z."/>
            <person name="Lohaus R."/>
            <person name="Hsiao Y.Y."/>
            <person name="Niu S.C."/>
            <person name="Wang J.Y."/>
            <person name="Lin Y.C."/>
            <person name="Xu Q."/>
            <person name="Chen L.J."/>
            <person name="Yoshida K."/>
            <person name="Fujiwara S."/>
            <person name="Wang Z.W."/>
            <person name="Zhang Y.Q."/>
            <person name="Mitsuda N."/>
            <person name="Wang M."/>
            <person name="Liu G.H."/>
            <person name="Pecoraro L."/>
            <person name="Huang H.X."/>
            <person name="Xiao X.J."/>
            <person name="Lin M."/>
            <person name="Wu X.Y."/>
            <person name="Wu W.L."/>
            <person name="Chen Y.Y."/>
            <person name="Chang S.B."/>
            <person name="Sakamoto S."/>
            <person name="Ohme-Takagi M."/>
            <person name="Yagi M."/>
            <person name="Zeng S.J."/>
            <person name="Shen C.Y."/>
            <person name="Yeh C.M."/>
            <person name="Luo Y.B."/>
            <person name="Tsai W.C."/>
            <person name="Van de Peer Y."/>
            <person name="Liu Z.J."/>
        </authorList>
    </citation>
    <scope>NUCLEOTIDE SEQUENCE [LARGE SCALE GENOMIC DNA]</scope>
    <source>
        <strain evidence="11">cv. Shenzhen</strain>
        <tissue evidence="10">Stem</tissue>
    </source>
</reference>
<gene>
    <name evidence="10" type="ORF">AXF42_Ash004808</name>
</gene>
<evidence type="ECO:0000256" key="3">
    <source>
        <dbReference type="ARBA" id="ARBA00023242"/>
    </source>
</evidence>
<feature type="compositionally biased region" description="Basic residues" evidence="6">
    <location>
        <begin position="425"/>
        <end position="447"/>
    </location>
</feature>
<dbReference type="CDD" id="cd12291">
    <property type="entry name" value="RRM1_La"/>
    <property type="match status" value="1"/>
</dbReference>
<evidence type="ECO:0000256" key="2">
    <source>
        <dbReference type="ARBA" id="ARBA00022884"/>
    </source>
</evidence>
<evidence type="ECO:0000259" key="8">
    <source>
        <dbReference type="PROSITE" id="PS50961"/>
    </source>
</evidence>
<keyword evidence="11" id="KW-1185">Reference proteome</keyword>
<evidence type="ECO:0000259" key="9">
    <source>
        <dbReference type="PROSITE" id="PS51939"/>
    </source>
</evidence>
<dbReference type="GO" id="GO:0003729">
    <property type="term" value="F:mRNA binding"/>
    <property type="evidence" value="ECO:0007669"/>
    <property type="project" value="TreeGrafter"/>
</dbReference>
<dbReference type="PRINTS" id="PR00302">
    <property type="entry name" value="LUPUSLA"/>
</dbReference>
<dbReference type="InterPro" id="IPR006630">
    <property type="entry name" value="La_HTH"/>
</dbReference>
<accession>A0A2I0B7P3</accession>
<dbReference type="Proteomes" id="UP000236161">
    <property type="component" value="Unassembled WGS sequence"/>
</dbReference>
<keyword evidence="2 5" id="KW-0694">RNA-binding</keyword>
<dbReference type="SUPFAM" id="SSF54928">
    <property type="entry name" value="RNA-binding domain, RBD"/>
    <property type="match status" value="1"/>
</dbReference>
<dbReference type="Gene3D" id="3.30.70.330">
    <property type="match status" value="2"/>
</dbReference>
<evidence type="ECO:0000256" key="1">
    <source>
        <dbReference type="ARBA" id="ARBA00004123"/>
    </source>
</evidence>
<keyword evidence="3" id="KW-0539">Nucleus</keyword>
<dbReference type="GO" id="GO:1990904">
    <property type="term" value="C:ribonucleoprotein complex"/>
    <property type="evidence" value="ECO:0007669"/>
    <property type="project" value="UniProtKB-UniRule"/>
</dbReference>
<feature type="domain" description="XRRM" evidence="9">
    <location>
        <begin position="312"/>
        <end position="444"/>
    </location>
</feature>
<dbReference type="InterPro" id="IPR000504">
    <property type="entry name" value="RRM_dom"/>
</dbReference>
<dbReference type="InterPro" id="IPR045180">
    <property type="entry name" value="La_dom_prot"/>
</dbReference>
<evidence type="ECO:0000313" key="11">
    <source>
        <dbReference type="Proteomes" id="UP000236161"/>
    </source>
</evidence>
<comment type="subcellular location">
    <subcellularLocation>
        <location evidence="1">Nucleus</location>
    </subcellularLocation>
</comment>
<evidence type="ECO:0000256" key="6">
    <source>
        <dbReference type="SAM" id="MobiDB-lite"/>
    </source>
</evidence>
<dbReference type="GO" id="GO:0005634">
    <property type="term" value="C:nucleus"/>
    <property type="evidence" value="ECO:0007669"/>
    <property type="project" value="UniProtKB-SubCell"/>
</dbReference>
<dbReference type="Pfam" id="PF08777">
    <property type="entry name" value="RRM_3"/>
    <property type="match status" value="1"/>
</dbReference>
<comment type="function">
    <text evidence="4">Binds to the 3' poly(U) terminus of nascent RNA polymerase III transcripts, protecting them from exonuclease digestion and facilitating their folding and maturation.</text>
</comment>
<organism evidence="10 11">
    <name type="scientific">Apostasia shenzhenica</name>
    <dbReference type="NCBI Taxonomy" id="1088818"/>
    <lineage>
        <taxon>Eukaryota</taxon>
        <taxon>Viridiplantae</taxon>
        <taxon>Streptophyta</taxon>
        <taxon>Embryophyta</taxon>
        <taxon>Tracheophyta</taxon>
        <taxon>Spermatophyta</taxon>
        <taxon>Magnoliopsida</taxon>
        <taxon>Liliopsida</taxon>
        <taxon>Asparagales</taxon>
        <taxon>Orchidaceae</taxon>
        <taxon>Apostasioideae</taxon>
        <taxon>Apostasia</taxon>
    </lineage>
</organism>
<dbReference type="InterPro" id="IPR035979">
    <property type="entry name" value="RBD_domain_sf"/>
</dbReference>
<dbReference type="Gene3D" id="1.10.10.10">
    <property type="entry name" value="Winged helix-like DNA-binding domain superfamily/Winged helix DNA-binding domain"/>
    <property type="match status" value="1"/>
</dbReference>
<dbReference type="CDD" id="cd08030">
    <property type="entry name" value="LA_like_plant"/>
    <property type="match status" value="1"/>
</dbReference>
<sequence length="466" mass="52016">MAAAFDEETKKKIIRQVEFYFSDSNLPRDKFLRTTVQQSEDGLVSLGLICSFTRMRNCLGLGTVKPEEVPEETVLAVAEVLKKSSFLKISEDGKRIGRASELLKPEEVIEQLDSRTIAASPLPYDVKLEDVQDFFGQKGKVNSVRLPRHIGDKKPCFCGTALIEFSDEEDAKRFLQEKLIYAGADLELKLKKDFDAERIKRRDEVLHNSSNDNSDGSYPKGLIVAFKLNAMASQESARQTGSEKLIDGAEAEVAEVSKYDESKKASESIVNADKEDVEKEEGNQNAEECALDNEKGTEDASMANVVKVNEDSLNDGEVNAATSTNTEDVNIEDIVTREDLKLVFQKFGTVKYIEYVMGEESGYVRFENADAAVKARAMAVLRDEGGLIVKKKYIATLDALTGEAEKNYWSLLRGNQEKHKENKGYRGRGKSNRGGRHFNGKRARNFHGVKERPNKAQKVAAVNEDE</sequence>
<dbReference type="FunFam" id="1.10.10.10:FF:000795">
    <property type="entry name" value="La protein 2"/>
    <property type="match status" value="1"/>
</dbReference>
<dbReference type="GO" id="GO:0006396">
    <property type="term" value="P:RNA processing"/>
    <property type="evidence" value="ECO:0007669"/>
    <property type="project" value="InterPro"/>
</dbReference>
<dbReference type="AlphaFoldDB" id="A0A2I0B7P3"/>
<dbReference type="PROSITE" id="PS50102">
    <property type="entry name" value="RRM"/>
    <property type="match status" value="1"/>
</dbReference>
<dbReference type="SMART" id="SM00715">
    <property type="entry name" value="LA"/>
    <property type="match status" value="1"/>
</dbReference>
<dbReference type="STRING" id="1088818.A0A2I0B7P3"/>
<evidence type="ECO:0000256" key="4">
    <source>
        <dbReference type="ARBA" id="ARBA00057261"/>
    </source>
</evidence>
<dbReference type="InterPro" id="IPR002344">
    <property type="entry name" value="Lupus_La"/>
</dbReference>
<dbReference type="SMART" id="SM00360">
    <property type="entry name" value="RRM"/>
    <property type="match status" value="2"/>
</dbReference>
<dbReference type="Pfam" id="PF05383">
    <property type="entry name" value="La"/>
    <property type="match status" value="1"/>
</dbReference>
<dbReference type="Pfam" id="PF00076">
    <property type="entry name" value="RRM_1"/>
    <property type="match status" value="1"/>
</dbReference>
<dbReference type="InterPro" id="IPR036388">
    <property type="entry name" value="WH-like_DNA-bd_sf"/>
</dbReference>
<evidence type="ECO:0000256" key="5">
    <source>
        <dbReference type="PROSITE-ProRule" id="PRU00332"/>
    </source>
</evidence>
<dbReference type="PROSITE" id="PS50961">
    <property type="entry name" value="HTH_LA"/>
    <property type="match status" value="1"/>
</dbReference>
<proteinExistence type="predicted"/>
<dbReference type="PANTHER" id="PTHR22792:SF140">
    <property type="entry name" value="ACHILLES, ISOFORM A"/>
    <property type="match status" value="1"/>
</dbReference>
<evidence type="ECO:0008006" key="12">
    <source>
        <dbReference type="Google" id="ProtNLM"/>
    </source>
</evidence>
<dbReference type="PANTHER" id="PTHR22792">
    <property type="entry name" value="LUPUS LA PROTEIN-RELATED"/>
    <property type="match status" value="1"/>
</dbReference>
<dbReference type="SUPFAM" id="SSF46785">
    <property type="entry name" value="Winged helix' DNA-binding domain"/>
    <property type="match status" value="1"/>
</dbReference>
<feature type="domain" description="HTH La-type RNA-binding" evidence="8">
    <location>
        <begin position="3"/>
        <end position="108"/>
    </location>
</feature>
<evidence type="ECO:0000313" key="10">
    <source>
        <dbReference type="EMBL" id="PKA63799.1"/>
    </source>
</evidence>
<dbReference type="InterPro" id="IPR014886">
    <property type="entry name" value="La_xRRM"/>
</dbReference>
<name>A0A2I0B7P3_9ASPA</name>